<dbReference type="Proteomes" id="UP000604241">
    <property type="component" value="Unassembled WGS sequence"/>
</dbReference>
<dbReference type="Gene3D" id="3.40.30.10">
    <property type="entry name" value="Glutaredoxin"/>
    <property type="match status" value="1"/>
</dbReference>
<sequence>MRGAVLVLVVLALATALGLAWRGRNGRFRPTDAARPGATAVEAQPVTGPARDVLTADDLGVALGGRATFVQLSSEVCAACRATSTVLAGVAADEPGVVHVELDVAEHLELVRRFGVMRTPTTLVVGHDGALVGRMSGATDRRQALAALASCGTPAPCPGVPAV</sequence>
<reference evidence="2 3" key="1">
    <citation type="submission" date="2020-08" db="EMBL/GenBank/DDBJ databases">
        <title>A Genomic Blueprint of the Chicken Gut Microbiome.</title>
        <authorList>
            <person name="Gilroy R."/>
            <person name="Ravi A."/>
            <person name="Getino M."/>
            <person name="Pursley I."/>
            <person name="Horton D.L."/>
            <person name="Alikhan N.-F."/>
            <person name="Baker D."/>
            <person name="Gharbi K."/>
            <person name="Hall N."/>
            <person name="Watson M."/>
            <person name="Adriaenssens E.M."/>
            <person name="Foster-Nyarko E."/>
            <person name="Jarju S."/>
            <person name="Secka A."/>
            <person name="Antonio M."/>
            <person name="Oren A."/>
            <person name="Chaudhuri R."/>
            <person name="La Ragione R.M."/>
            <person name="Hildebrand F."/>
            <person name="Pallen M.J."/>
        </authorList>
    </citation>
    <scope>NUCLEOTIDE SEQUENCE [LARGE SCALE GENOMIC DNA]</scope>
    <source>
        <strain evidence="2 3">Sa3CUA2</strain>
    </source>
</reference>
<dbReference type="EMBL" id="JACSQV010000018">
    <property type="protein sequence ID" value="MBD7919971.1"/>
    <property type="molecule type" value="Genomic_DNA"/>
</dbReference>
<protein>
    <submittedName>
        <fullName evidence="2">Thioredoxin family protein</fullName>
    </submittedName>
</protein>
<accession>A0ABR8QHR7</accession>
<dbReference type="Pfam" id="PF00085">
    <property type="entry name" value="Thioredoxin"/>
    <property type="match status" value="1"/>
</dbReference>
<name>A0ABR8QHR7_9CELL</name>
<dbReference type="RefSeq" id="WP_191784620.1">
    <property type="nucleotide sequence ID" value="NZ_JACSQV010000018.1"/>
</dbReference>
<dbReference type="InterPro" id="IPR013766">
    <property type="entry name" value="Thioredoxin_domain"/>
</dbReference>
<feature type="domain" description="Thioredoxin" evidence="1">
    <location>
        <begin position="68"/>
        <end position="144"/>
    </location>
</feature>
<proteinExistence type="predicted"/>
<evidence type="ECO:0000313" key="2">
    <source>
        <dbReference type="EMBL" id="MBD7919971.1"/>
    </source>
</evidence>
<gene>
    <name evidence="2" type="ORF">H9657_17000</name>
</gene>
<evidence type="ECO:0000313" key="3">
    <source>
        <dbReference type="Proteomes" id="UP000604241"/>
    </source>
</evidence>
<dbReference type="SUPFAM" id="SSF52833">
    <property type="entry name" value="Thioredoxin-like"/>
    <property type="match status" value="1"/>
</dbReference>
<organism evidence="2 3">
    <name type="scientific">Cellulomonas avistercoris</name>
    <dbReference type="NCBI Taxonomy" id="2762242"/>
    <lineage>
        <taxon>Bacteria</taxon>
        <taxon>Bacillati</taxon>
        <taxon>Actinomycetota</taxon>
        <taxon>Actinomycetes</taxon>
        <taxon>Micrococcales</taxon>
        <taxon>Cellulomonadaceae</taxon>
        <taxon>Cellulomonas</taxon>
    </lineage>
</organism>
<dbReference type="InterPro" id="IPR036249">
    <property type="entry name" value="Thioredoxin-like_sf"/>
</dbReference>
<dbReference type="CDD" id="cd02947">
    <property type="entry name" value="TRX_family"/>
    <property type="match status" value="1"/>
</dbReference>
<evidence type="ECO:0000259" key="1">
    <source>
        <dbReference type="Pfam" id="PF00085"/>
    </source>
</evidence>
<keyword evidence="3" id="KW-1185">Reference proteome</keyword>
<comment type="caution">
    <text evidence="2">The sequence shown here is derived from an EMBL/GenBank/DDBJ whole genome shotgun (WGS) entry which is preliminary data.</text>
</comment>